<feature type="transmembrane region" description="Helical" evidence="5">
    <location>
        <begin position="114"/>
        <end position="137"/>
    </location>
</feature>
<comment type="subcellular location">
    <subcellularLocation>
        <location evidence="1">Cell membrane</location>
        <topology evidence="1">Multi-pass membrane protein</topology>
    </subcellularLocation>
</comment>
<feature type="transmembrane region" description="Helical" evidence="5">
    <location>
        <begin position="61"/>
        <end position="81"/>
    </location>
</feature>
<dbReference type="Proteomes" id="UP000321685">
    <property type="component" value="Unassembled WGS sequence"/>
</dbReference>
<gene>
    <name evidence="7" type="ORF">PSU4_26830</name>
</gene>
<feature type="transmembrane region" description="Helical" evidence="5">
    <location>
        <begin position="90"/>
        <end position="108"/>
    </location>
</feature>
<feature type="transmembrane region" description="Helical" evidence="5">
    <location>
        <begin position="319"/>
        <end position="339"/>
    </location>
</feature>
<feature type="transmembrane region" description="Helical" evidence="5">
    <location>
        <begin position="345"/>
        <end position="370"/>
    </location>
</feature>
<feature type="transmembrane region" description="Helical" evidence="5">
    <location>
        <begin position="252"/>
        <end position="270"/>
    </location>
</feature>
<feature type="transmembrane region" description="Helical" evidence="5">
    <location>
        <begin position="382"/>
        <end position="404"/>
    </location>
</feature>
<organism evidence="7 8">
    <name type="scientific">Pseudonocardia sulfidoxydans NBRC 16205</name>
    <dbReference type="NCBI Taxonomy" id="1223511"/>
    <lineage>
        <taxon>Bacteria</taxon>
        <taxon>Bacillati</taxon>
        <taxon>Actinomycetota</taxon>
        <taxon>Actinomycetes</taxon>
        <taxon>Pseudonocardiales</taxon>
        <taxon>Pseudonocardiaceae</taxon>
        <taxon>Pseudonocardia</taxon>
    </lineage>
</organism>
<evidence type="ECO:0000259" key="6">
    <source>
        <dbReference type="PROSITE" id="PS50850"/>
    </source>
</evidence>
<dbReference type="OrthoDB" id="9787026at2"/>
<dbReference type="InterPro" id="IPR005829">
    <property type="entry name" value="Sugar_transporter_CS"/>
</dbReference>
<dbReference type="PROSITE" id="PS00217">
    <property type="entry name" value="SUGAR_TRANSPORT_2"/>
    <property type="match status" value="1"/>
</dbReference>
<evidence type="ECO:0000313" key="7">
    <source>
        <dbReference type="EMBL" id="GEL23729.1"/>
    </source>
</evidence>
<dbReference type="Gene3D" id="1.20.1250.20">
    <property type="entry name" value="MFS general substrate transporter like domains"/>
    <property type="match status" value="1"/>
</dbReference>
<dbReference type="PROSITE" id="PS50850">
    <property type="entry name" value="MFS"/>
    <property type="match status" value="1"/>
</dbReference>
<comment type="caution">
    <text evidence="7">The sequence shown here is derived from an EMBL/GenBank/DDBJ whole genome shotgun (WGS) entry which is preliminary data.</text>
</comment>
<feature type="transmembrane region" description="Helical" evidence="5">
    <location>
        <begin position="24"/>
        <end position="49"/>
    </location>
</feature>
<protein>
    <submittedName>
        <fullName evidence="7">MFS transporter</fullName>
    </submittedName>
</protein>
<dbReference type="Pfam" id="PF00083">
    <property type="entry name" value="Sugar_tr"/>
    <property type="match status" value="1"/>
</dbReference>
<evidence type="ECO:0000256" key="2">
    <source>
        <dbReference type="ARBA" id="ARBA00022692"/>
    </source>
</evidence>
<dbReference type="InterPro" id="IPR020846">
    <property type="entry name" value="MFS_dom"/>
</dbReference>
<evidence type="ECO:0000256" key="3">
    <source>
        <dbReference type="ARBA" id="ARBA00022989"/>
    </source>
</evidence>
<reference evidence="7 8" key="1">
    <citation type="submission" date="2019-07" db="EMBL/GenBank/DDBJ databases">
        <title>Whole genome shotgun sequence of Pseudonocardia sulfidoxydans NBRC 16205.</title>
        <authorList>
            <person name="Hosoyama A."/>
            <person name="Uohara A."/>
            <person name="Ohji S."/>
            <person name="Ichikawa N."/>
        </authorList>
    </citation>
    <scope>NUCLEOTIDE SEQUENCE [LARGE SCALE GENOMIC DNA]</scope>
    <source>
        <strain evidence="7 8">NBRC 16205</strain>
    </source>
</reference>
<dbReference type="CDD" id="cd17316">
    <property type="entry name" value="MFS_SV2_like"/>
    <property type="match status" value="1"/>
</dbReference>
<evidence type="ECO:0000256" key="4">
    <source>
        <dbReference type="ARBA" id="ARBA00023136"/>
    </source>
</evidence>
<sequence>MHPQSGASFVQIDERPLNRRQKGLITAAVLGTMLEFFDFFIVAFILTVVSGPWHLTFGQSAFILLTAGVGAIIGSFVFGALADRWGRRKMFMATILIFSIGTGALALVPEGGWLIFGLLRLLVGFGVGGLIVVDVPLVQEFVPSSRRGFLGALVVMFVPLGSLLGSASAAFLGPLIGWRGLVLLGLLPALVSIYVRTQVPESPTWLIRQGRPEDARRSVAWILDIPASEVILPESVEESRSRWRDMFRYRRSVGFTWLNSLAVQMAYYGINLWGPTLIAMTMGTSPADAAFLFIFVSLAGFVGRIVGARASDVFGRRRTGLAAMLGATVAIVAIALFHGETIGGVALFYPILIIGWAFLDASFSVGLPYWSEMFPTSIRASGVGAAYGFGGLGKIVGPAALAVISGAGTVLTPKATSDAIGPAFWFFAIFALLAALTYIWPAIETKGKSMAELDALHEAQVRTPSGRRTADRPQVTSSS</sequence>
<evidence type="ECO:0000256" key="5">
    <source>
        <dbReference type="SAM" id="Phobius"/>
    </source>
</evidence>
<feature type="transmembrane region" description="Helical" evidence="5">
    <location>
        <begin position="424"/>
        <end position="443"/>
    </location>
</feature>
<dbReference type="InterPro" id="IPR036259">
    <property type="entry name" value="MFS_trans_sf"/>
</dbReference>
<accession>A0A511DG15</accession>
<dbReference type="PROSITE" id="PS00216">
    <property type="entry name" value="SUGAR_TRANSPORT_1"/>
    <property type="match status" value="1"/>
</dbReference>
<evidence type="ECO:0000256" key="1">
    <source>
        <dbReference type="ARBA" id="ARBA00004651"/>
    </source>
</evidence>
<dbReference type="AlphaFoldDB" id="A0A511DG15"/>
<dbReference type="GO" id="GO:0046943">
    <property type="term" value="F:carboxylic acid transmembrane transporter activity"/>
    <property type="evidence" value="ECO:0007669"/>
    <property type="project" value="TreeGrafter"/>
</dbReference>
<evidence type="ECO:0000313" key="8">
    <source>
        <dbReference type="Proteomes" id="UP000321685"/>
    </source>
</evidence>
<dbReference type="PANTHER" id="PTHR23508:SF10">
    <property type="entry name" value="CARBOXYLIC ACID TRANSPORTER PROTEIN HOMOLOG"/>
    <property type="match status" value="1"/>
</dbReference>
<feature type="transmembrane region" description="Helical" evidence="5">
    <location>
        <begin position="149"/>
        <end position="170"/>
    </location>
</feature>
<feature type="transmembrane region" description="Helical" evidence="5">
    <location>
        <begin position="176"/>
        <end position="195"/>
    </location>
</feature>
<dbReference type="EMBL" id="BJVJ01000023">
    <property type="protein sequence ID" value="GEL23729.1"/>
    <property type="molecule type" value="Genomic_DNA"/>
</dbReference>
<dbReference type="InterPro" id="IPR005828">
    <property type="entry name" value="MFS_sugar_transport-like"/>
</dbReference>
<keyword evidence="4 5" id="KW-0472">Membrane</keyword>
<keyword evidence="8" id="KW-1185">Reference proteome</keyword>
<dbReference type="PANTHER" id="PTHR23508">
    <property type="entry name" value="CARBOXYLIC ACID TRANSPORTER PROTEIN HOMOLOG"/>
    <property type="match status" value="1"/>
</dbReference>
<keyword evidence="2 5" id="KW-0812">Transmembrane</keyword>
<keyword evidence="3 5" id="KW-1133">Transmembrane helix</keyword>
<proteinExistence type="predicted"/>
<dbReference type="RefSeq" id="WP_147107377.1">
    <property type="nucleotide sequence ID" value="NZ_BJVJ01000023.1"/>
</dbReference>
<feature type="transmembrane region" description="Helical" evidence="5">
    <location>
        <begin position="290"/>
        <end position="307"/>
    </location>
</feature>
<dbReference type="GO" id="GO:0005886">
    <property type="term" value="C:plasma membrane"/>
    <property type="evidence" value="ECO:0007669"/>
    <property type="project" value="UniProtKB-SubCell"/>
</dbReference>
<feature type="domain" description="Major facilitator superfamily (MFS) profile" evidence="6">
    <location>
        <begin position="24"/>
        <end position="446"/>
    </location>
</feature>
<name>A0A511DG15_9PSEU</name>
<dbReference type="SUPFAM" id="SSF103473">
    <property type="entry name" value="MFS general substrate transporter"/>
    <property type="match status" value="1"/>
</dbReference>